<dbReference type="GO" id="GO:0061630">
    <property type="term" value="F:ubiquitin protein ligase activity"/>
    <property type="evidence" value="ECO:0007669"/>
    <property type="project" value="UniProtKB-EC"/>
</dbReference>
<name>A0AAN6UZ89_9PEZI</name>
<dbReference type="CDD" id="cd20335">
    <property type="entry name" value="BRcat_RBR"/>
    <property type="match status" value="1"/>
</dbReference>
<feature type="region of interest" description="Disordered" evidence="10">
    <location>
        <begin position="119"/>
        <end position="188"/>
    </location>
</feature>
<dbReference type="RefSeq" id="XP_062635334.1">
    <property type="nucleotide sequence ID" value="XM_062777785.1"/>
</dbReference>
<feature type="domain" description="RING-type" evidence="11">
    <location>
        <begin position="257"/>
        <end position="311"/>
    </location>
</feature>
<proteinExistence type="predicted"/>
<feature type="domain" description="RING-type" evidence="12">
    <location>
        <begin position="253"/>
        <end position="557"/>
    </location>
</feature>
<keyword evidence="6 9" id="KW-0863">Zinc-finger</keyword>
<evidence type="ECO:0000259" key="11">
    <source>
        <dbReference type="PROSITE" id="PS50089"/>
    </source>
</evidence>
<evidence type="ECO:0000313" key="14">
    <source>
        <dbReference type="Proteomes" id="UP001302676"/>
    </source>
</evidence>
<feature type="compositionally biased region" description="Basic and acidic residues" evidence="10">
    <location>
        <begin position="442"/>
        <end position="489"/>
    </location>
</feature>
<comment type="caution">
    <text evidence="13">The sequence shown here is derived from an EMBL/GenBank/DDBJ whole genome shotgun (WGS) entry which is preliminary data.</text>
</comment>
<dbReference type="GO" id="GO:0008270">
    <property type="term" value="F:zinc ion binding"/>
    <property type="evidence" value="ECO:0007669"/>
    <property type="project" value="UniProtKB-KW"/>
</dbReference>
<feature type="region of interest" description="Disordered" evidence="10">
    <location>
        <begin position="441"/>
        <end position="498"/>
    </location>
</feature>
<dbReference type="InterPro" id="IPR001841">
    <property type="entry name" value="Znf_RING"/>
</dbReference>
<dbReference type="Pfam" id="PF22191">
    <property type="entry name" value="IBR_1"/>
    <property type="match status" value="1"/>
</dbReference>
<dbReference type="GO" id="GO:0016567">
    <property type="term" value="P:protein ubiquitination"/>
    <property type="evidence" value="ECO:0007669"/>
    <property type="project" value="InterPro"/>
</dbReference>
<evidence type="ECO:0000256" key="8">
    <source>
        <dbReference type="ARBA" id="ARBA00022833"/>
    </source>
</evidence>
<feature type="region of interest" description="Disordered" evidence="10">
    <location>
        <begin position="1"/>
        <end position="66"/>
    </location>
</feature>
<feature type="compositionally biased region" description="Polar residues" evidence="10">
    <location>
        <begin position="159"/>
        <end position="187"/>
    </location>
</feature>
<organism evidence="13 14">
    <name type="scientific">Dichotomopilus funicola</name>
    <dbReference type="NCBI Taxonomy" id="1934379"/>
    <lineage>
        <taxon>Eukaryota</taxon>
        <taxon>Fungi</taxon>
        <taxon>Dikarya</taxon>
        <taxon>Ascomycota</taxon>
        <taxon>Pezizomycotina</taxon>
        <taxon>Sordariomycetes</taxon>
        <taxon>Sordariomycetidae</taxon>
        <taxon>Sordariales</taxon>
        <taxon>Chaetomiaceae</taxon>
        <taxon>Dichotomopilus</taxon>
    </lineage>
</organism>
<dbReference type="EC" id="2.3.2.31" evidence="2"/>
<keyword evidence="4" id="KW-0479">Metal-binding</keyword>
<comment type="catalytic activity">
    <reaction evidence="1">
        <text>[E2 ubiquitin-conjugating enzyme]-S-ubiquitinyl-L-cysteine + [acceptor protein]-L-lysine = [E2 ubiquitin-conjugating enzyme]-L-cysteine + [acceptor protein]-N(6)-ubiquitinyl-L-lysine.</text>
        <dbReference type="EC" id="2.3.2.31"/>
    </reaction>
</comment>
<evidence type="ECO:0000256" key="3">
    <source>
        <dbReference type="ARBA" id="ARBA00022679"/>
    </source>
</evidence>
<accession>A0AAN6UZ89</accession>
<dbReference type="GeneID" id="87814398"/>
<evidence type="ECO:0000256" key="9">
    <source>
        <dbReference type="PROSITE-ProRule" id="PRU00175"/>
    </source>
</evidence>
<dbReference type="Gene3D" id="1.20.120.1750">
    <property type="match status" value="1"/>
</dbReference>
<dbReference type="PROSITE" id="PS00518">
    <property type="entry name" value="ZF_RING_1"/>
    <property type="match status" value="1"/>
</dbReference>
<reference evidence="13" key="2">
    <citation type="submission" date="2023-05" db="EMBL/GenBank/DDBJ databases">
        <authorList>
            <consortium name="Lawrence Berkeley National Laboratory"/>
            <person name="Steindorff A."/>
            <person name="Hensen N."/>
            <person name="Bonometti L."/>
            <person name="Westerberg I."/>
            <person name="Brannstrom I.O."/>
            <person name="Guillou S."/>
            <person name="Cros-Aarteil S."/>
            <person name="Calhoun S."/>
            <person name="Haridas S."/>
            <person name="Kuo A."/>
            <person name="Mondo S."/>
            <person name="Pangilinan J."/>
            <person name="Riley R."/>
            <person name="Labutti K."/>
            <person name="Andreopoulos B."/>
            <person name="Lipzen A."/>
            <person name="Chen C."/>
            <person name="Yanf M."/>
            <person name="Daum C."/>
            <person name="Ng V."/>
            <person name="Clum A."/>
            <person name="Ohm R."/>
            <person name="Martin F."/>
            <person name="Silar P."/>
            <person name="Natvig D."/>
            <person name="Lalanne C."/>
            <person name="Gautier V."/>
            <person name="Ament-Velasquez S.L."/>
            <person name="Kruys A."/>
            <person name="Hutchinson M.I."/>
            <person name="Powell A.J."/>
            <person name="Barry K."/>
            <person name="Miller A.N."/>
            <person name="Grigoriev I.V."/>
            <person name="Debuchy R."/>
            <person name="Gladieux P."/>
            <person name="Thoren M.H."/>
            <person name="Johannesson H."/>
        </authorList>
    </citation>
    <scope>NUCLEOTIDE SEQUENCE</scope>
    <source>
        <strain evidence="13">CBS 141.50</strain>
    </source>
</reference>
<dbReference type="PANTHER" id="PTHR11685">
    <property type="entry name" value="RBR FAMILY RING FINGER AND IBR DOMAIN-CONTAINING"/>
    <property type="match status" value="1"/>
</dbReference>
<evidence type="ECO:0000256" key="5">
    <source>
        <dbReference type="ARBA" id="ARBA00022737"/>
    </source>
</evidence>
<evidence type="ECO:0000256" key="10">
    <source>
        <dbReference type="SAM" id="MobiDB-lite"/>
    </source>
</evidence>
<feature type="region of interest" description="Disordered" evidence="10">
    <location>
        <begin position="86"/>
        <end position="105"/>
    </location>
</feature>
<evidence type="ECO:0000256" key="7">
    <source>
        <dbReference type="ARBA" id="ARBA00022786"/>
    </source>
</evidence>
<evidence type="ECO:0000256" key="4">
    <source>
        <dbReference type="ARBA" id="ARBA00022723"/>
    </source>
</evidence>
<evidence type="ECO:0000256" key="2">
    <source>
        <dbReference type="ARBA" id="ARBA00012251"/>
    </source>
</evidence>
<dbReference type="InterPro" id="IPR002867">
    <property type="entry name" value="IBR_dom"/>
</dbReference>
<gene>
    <name evidence="13" type="ORF">C8A04DRAFT_13624</name>
</gene>
<dbReference type="InterPro" id="IPR031127">
    <property type="entry name" value="E3_UB_ligase_RBR"/>
</dbReference>
<dbReference type="PROSITE" id="PS51873">
    <property type="entry name" value="TRIAD"/>
    <property type="match status" value="1"/>
</dbReference>
<dbReference type="SMART" id="SM00647">
    <property type="entry name" value="IBR"/>
    <property type="match status" value="2"/>
</dbReference>
<evidence type="ECO:0000259" key="12">
    <source>
        <dbReference type="PROSITE" id="PS51873"/>
    </source>
</evidence>
<keyword evidence="14" id="KW-1185">Reference proteome</keyword>
<evidence type="ECO:0000256" key="6">
    <source>
        <dbReference type="ARBA" id="ARBA00022771"/>
    </source>
</evidence>
<dbReference type="InterPro" id="IPR044066">
    <property type="entry name" value="TRIAD_supradom"/>
</dbReference>
<dbReference type="InterPro" id="IPR017907">
    <property type="entry name" value="Znf_RING_CS"/>
</dbReference>
<keyword evidence="5" id="KW-0677">Repeat</keyword>
<keyword evidence="3" id="KW-0808">Transferase</keyword>
<feature type="compositionally biased region" description="Basic and acidic residues" evidence="10">
    <location>
        <begin position="19"/>
        <end position="40"/>
    </location>
</feature>
<feature type="compositionally biased region" description="Basic and acidic residues" evidence="10">
    <location>
        <begin position="146"/>
        <end position="158"/>
    </location>
</feature>
<dbReference type="Gene3D" id="3.30.40.10">
    <property type="entry name" value="Zinc/RING finger domain, C3HC4 (zinc finger)"/>
    <property type="match status" value="1"/>
</dbReference>
<dbReference type="CDD" id="cd20336">
    <property type="entry name" value="Rcat_RBR"/>
    <property type="match status" value="1"/>
</dbReference>
<protein>
    <recommendedName>
        <fullName evidence="2">RBR-type E3 ubiquitin transferase</fullName>
        <ecNumber evidence="2">2.3.2.31</ecNumber>
    </recommendedName>
</protein>
<keyword evidence="8" id="KW-0862">Zinc</keyword>
<dbReference type="EMBL" id="MU853603">
    <property type="protein sequence ID" value="KAK4141963.1"/>
    <property type="molecule type" value="Genomic_DNA"/>
</dbReference>
<dbReference type="PROSITE" id="PS50089">
    <property type="entry name" value="ZF_RING_2"/>
    <property type="match status" value="1"/>
</dbReference>
<dbReference type="Proteomes" id="UP001302676">
    <property type="component" value="Unassembled WGS sequence"/>
</dbReference>
<evidence type="ECO:0000256" key="1">
    <source>
        <dbReference type="ARBA" id="ARBA00001798"/>
    </source>
</evidence>
<dbReference type="SMART" id="SM00184">
    <property type="entry name" value="RING"/>
    <property type="match status" value="2"/>
</dbReference>
<keyword evidence="7" id="KW-0833">Ubl conjugation pathway</keyword>
<reference evidence="13" key="1">
    <citation type="journal article" date="2023" name="Mol. Phylogenet. Evol.">
        <title>Genome-scale phylogeny and comparative genomics of the fungal order Sordariales.</title>
        <authorList>
            <person name="Hensen N."/>
            <person name="Bonometti L."/>
            <person name="Westerberg I."/>
            <person name="Brannstrom I.O."/>
            <person name="Guillou S."/>
            <person name="Cros-Aarteil S."/>
            <person name="Calhoun S."/>
            <person name="Haridas S."/>
            <person name="Kuo A."/>
            <person name="Mondo S."/>
            <person name="Pangilinan J."/>
            <person name="Riley R."/>
            <person name="LaButti K."/>
            <person name="Andreopoulos B."/>
            <person name="Lipzen A."/>
            <person name="Chen C."/>
            <person name="Yan M."/>
            <person name="Daum C."/>
            <person name="Ng V."/>
            <person name="Clum A."/>
            <person name="Steindorff A."/>
            <person name="Ohm R.A."/>
            <person name="Martin F."/>
            <person name="Silar P."/>
            <person name="Natvig D.O."/>
            <person name="Lalanne C."/>
            <person name="Gautier V."/>
            <person name="Ament-Velasquez S.L."/>
            <person name="Kruys A."/>
            <person name="Hutchinson M.I."/>
            <person name="Powell A.J."/>
            <person name="Barry K."/>
            <person name="Miller A.N."/>
            <person name="Grigoriev I.V."/>
            <person name="Debuchy R."/>
            <person name="Gladieux P."/>
            <person name="Hiltunen Thoren M."/>
            <person name="Johannesson H."/>
        </authorList>
    </citation>
    <scope>NUCLEOTIDE SEQUENCE</scope>
    <source>
        <strain evidence="13">CBS 141.50</strain>
    </source>
</reference>
<dbReference type="SUPFAM" id="SSF57850">
    <property type="entry name" value="RING/U-box"/>
    <property type="match status" value="3"/>
</dbReference>
<dbReference type="Pfam" id="PF01485">
    <property type="entry name" value="IBR"/>
    <property type="match status" value="1"/>
</dbReference>
<dbReference type="AlphaFoldDB" id="A0AAN6UZ89"/>
<sequence length="557" mass="61563">MASRFYGPINPAMLGAEWEGDKEPEQRATRVTPRGREGRHTQSQRGLAQRPPQSQPQPAAPELPNLTSTVSGFWGFNAALLKGFEDDDDSEASGRAADGGSNPVQELINAIPPAARSLFRDLMPPPLSPASSASASSNNGGTNGCERQDRGREGEYKLETQQQRTNKVPPSREVSTARSESSRSTNPYAAAIDNKQNALTVAYLRSTAKAAPVDTPNTPAPDELGFGQRYKVADETSSVVITNQRRLPDVLSGDRECIVCTDTKPVSEFPAAGITKACDHDPTTCLVCVEMSIKSDLTSKLWDEIKCPECRATLEYDDVQRFADEETKERYQTLSFRSAISSSPTFLWCTSGCGYGQEHESGAASPIVTCRLCSHRSCFNHRVAWHENLTCEEYDLLQADPANFRSRFDLDNEEAEEAAAARRAQEDADRVFAQSLVAADQAEERAERGRRARREEEEARERAAREQREAREREMREAAARKKREEEASSRTVGTTTKPCPGCQAPIEKNQGCAHMTCTQCKHGFCWDCLASHKEILESDNSAHKEGCPWHPDNIKD</sequence>
<evidence type="ECO:0000313" key="13">
    <source>
        <dbReference type="EMBL" id="KAK4141963.1"/>
    </source>
</evidence>
<dbReference type="InterPro" id="IPR013083">
    <property type="entry name" value="Znf_RING/FYVE/PHD"/>
</dbReference>